<reference evidence="1 2" key="1">
    <citation type="submission" date="2021-03" db="EMBL/GenBank/DDBJ databases">
        <authorList>
            <person name="Xin L."/>
        </authorList>
    </citation>
    <scope>NUCLEOTIDE SEQUENCE [LARGE SCALE GENOMIC DNA]</scope>
    <source>
        <strain evidence="1 2">XHU 5031</strain>
    </source>
</reference>
<proteinExistence type="predicted"/>
<organism evidence="1 2">
    <name type="scientific">Myceligenerans salitolerans</name>
    <dbReference type="NCBI Taxonomy" id="1230528"/>
    <lineage>
        <taxon>Bacteria</taxon>
        <taxon>Bacillati</taxon>
        <taxon>Actinomycetota</taxon>
        <taxon>Actinomycetes</taxon>
        <taxon>Micrococcales</taxon>
        <taxon>Promicromonosporaceae</taxon>
        <taxon>Myceligenerans</taxon>
    </lineage>
</organism>
<dbReference type="Proteomes" id="UP000664617">
    <property type="component" value="Unassembled WGS sequence"/>
</dbReference>
<name>A0ABS3I7L4_9MICO</name>
<gene>
    <name evidence="1" type="ORF">J0911_08075</name>
</gene>
<keyword evidence="2" id="KW-1185">Reference proteome</keyword>
<dbReference type="EMBL" id="JAFMPK010000031">
    <property type="protein sequence ID" value="MBO0608988.1"/>
    <property type="molecule type" value="Genomic_DNA"/>
</dbReference>
<protein>
    <submittedName>
        <fullName evidence="1">Uncharacterized protein</fullName>
    </submittedName>
</protein>
<accession>A0ABS3I7L4</accession>
<dbReference type="RefSeq" id="WP_207274950.1">
    <property type="nucleotide sequence ID" value="NZ_JAFMPK010000031.1"/>
</dbReference>
<sequence>MNQYIWKRTGRHITLDVDTIRRYERGRISWPGADYREGLRAVLGVSSEAELGFSPTRRGRAAVAASLSGQDVGILQVGPADCELVSARHEGFVASMLRFPAELDEARAAAVGLWRYQALRREVRGPMPFTVNATTDAGWRWLGLPPE</sequence>
<evidence type="ECO:0000313" key="2">
    <source>
        <dbReference type="Proteomes" id="UP000664617"/>
    </source>
</evidence>
<reference evidence="2" key="2">
    <citation type="submission" date="2023-07" db="EMBL/GenBank/DDBJ databases">
        <title>Myceligenerans salitolerans sp. nov., a halotolerant actinomycete isolated from a salt lake in Xinjiang, China.</title>
        <authorList>
            <person name="Guan T."/>
        </authorList>
    </citation>
    <scope>NUCLEOTIDE SEQUENCE [LARGE SCALE GENOMIC DNA]</scope>
    <source>
        <strain evidence="2">XHU 5031</strain>
    </source>
</reference>
<comment type="caution">
    <text evidence="1">The sequence shown here is derived from an EMBL/GenBank/DDBJ whole genome shotgun (WGS) entry which is preliminary data.</text>
</comment>
<evidence type="ECO:0000313" key="1">
    <source>
        <dbReference type="EMBL" id="MBO0608988.1"/>
    </source>
</evidence>